<keyword evidence="10" id="KW-1185">Reference proteome</keyword>
<dbReference type="EMBL" id="DS113675">
    <property type="protein sequence ID" value="EAX98436.1"/>
    <property type="molecule type" value="Genomic_DNA"/>
</dbReference>
<feature type="compositionally biased region" description="Basic residues" evidence="5">
    <location>
        <begin position="407"/>
        <end position="418"/>
    </location>
</feature>
<evidence type="ECO:0000313" key="10">
    <source>
        <dbReference type="Proteomes" id="UP000001542"/>
    </source>
</evidence>
<feature type="compositionally biased region" description="Basic and acidic residues" evidence="5">
    <location>
        <begin position="36"/>
        <end position="47"/>
    </location>
</feature>
<evidence type="ECO:0000259" key="7">
    <source>
        <dbReference type="PROSITE" id="PS50076"/>
    </source>
</evidence>
<feature type="region of interest" description="Disordered" evidence="5">
    <location>
        <begin position="346"/>
        <end position="626"/>
    </location>
</feature>
<dbReference type="InterPro" id="IPR036869">
    <property type="entry name" value="J_dom_sf"/>
</dbReference>
<dbReference type="RefSeq" id="XP_001311366.1">
    <property type="nucleotide sequence ID" value="XM_001311365.1"/>
</dbReference>
<dbReference type="PROSITE" id="PS00636">
    <property type="entry name" value="DNAJ_1"/>
    <property type="match status" value="1"/>
</dbReference>
<dbReference type="Gene3D" id="1.10.287.110">
    <property type="entry name" value="DnaJ domain"/>
    <property type="match status" value="1"/>
</dbReference>
<keyword evidence="6" id="KW-0472">Membrane</keyword>
<dbReference type="InterPro" id="IPR036236">
    <property type="entry name" value="Znf_C2H2_sf"/>
</dbReference>
<feature type="compositionally biased region" description="Basic and acidic residues" evidence="5">
    <location>
        <begin position="473"/>
        <end position="484"/>
    </location>
</feature>
<organism evidence="9 10">
    <name type="scientific">Trichomonas vaginalis (strain ATCC PRA-98 / G3)</name>
    <dbReference type="NCBI Taxonomy" id="412133"/>
    <lineage>
        <taxon>Eukaryota</taxon>
        <taxon>Metamonada</taxon>
        <taxon>Parabasalia</taxon>
        <taxon>Trichomonadida</taxon>
        <taxon>Trichomonadidae</taxon>
        <taxon>Trichomonas</taxon>
    </lineage>
</organism>
<keyword evidence="2 4" id="KW-0863">Zinc-finger</keyword>
<feature type="compositionally biased region" description="Acidic residues" evidence="5">
    <location>
        <begin position="546"/>
        <end position="556"/>
    </location>
</feature>
<accession>A2F9G5</accession>
<dbReference type="PANTHER" id="PTHR44029:SF1">
    <property type="entry name" value="DNAJ HOMOLOG SUBFAMILY C MEMBER 21"/>
    <property type="match status" value="1"/>
</dbReference>
<evidence type="ECO:0000256" key="3">
    <source>
        <dbReference type="ARBA" id="ARBA00022833"/>
    </source>
</evidence>
<gene>
    <name evidence="9" type="ORF">TVAG_413330</name>
</gene>
<evidence type="ECO:0000256" key="6">
    <source>
        <dbReference type="SAM" id="Phobius"/>
    </source>
</evidence>
<evidence type="ECO:0000256" key="5">
    <source>
        <dbReference type="SAM" id="MobiDB-lite"/>
    </source>
</evidence>
<dbReference type="STRING" id="5722.A2F9G5"/>
<dbReference type="Gene3D" id="3.30.160.60">
    <property type="entry name" value="Classic Zinc Finger"/>
    <property type="match status" value="1"/>
</dbReference>
<feature type="compositionally biased region" description="Basic and acidic residues" evidence="5">
    <location>
        <begin position="377"/>
        <end position="402"/>
    </location>
</feature>
<keyword evidence="3" id="KW-0862">Zinc</keyword>
<keyword evidence="1" id="KW-0479">Metal-binding</keyword>
<feature type="region of interest" description="Disordered" evidence="5">
    <location>
        <begin position="28"/>
        <end position="47"/>
    </location>
</feature>
<feature type="domain" description="C2H2-type" evidence="8">
    <location>
        <begin position="269"/>
        <end position="296"/>
    </location>
</feature>
<sequence length="656" mass="77033">MSDWDEDTDYYTILGVGFNATEDEIKKAHRNQAKKYHPDKNRDDPEEATRIFNLVEKAYNTLSDPKKKADYDKQFVKQSGFASFGFGKILDYFNDKDIDEIDEDEDFSDSISGFYQRNERKFISIAKEEGIYDQAPLFGRSNSPWDVVNEFYMYWSNFTTKRRHDENAAGLSEKQYEKSVKEETIKYTRQIRDLVKKIKSVDPRVKRQAKLLEEKNQRKNIELERKKAADHKKVLEQIEKYQNEDNYDPNKHIILKDFDNDDKDEESILTCTYCDRSFSDEQKFITHCKTNKHQKAVSKAKAQFIKDPHSFTHTPALYVILGLSPSEIEQYGNEKVANMPLVEEKKQATVQRGSSTQIEAKSDENSEEEENDDEKEFEGFVRKKEKKNNTKPKEQSENRGNDNKYNGKFRGKIKPKGKKQNDNDEEDWKGRRSSNRRGKSKNEKDDEENTPRRKHQKGHRNSDDDVDEEIQKEEEIQVKSRDIELDQPENEENNAEEEQNEVIVPQPQQKNNNTKKGRKGKQQKKKNQKLQVEKEEEKIGTKPPEPEEPEEVEEIKEEVKEGKVEIDDEEKPEAKENLFAALMDDEPEQNEEVDNDAEEQSFEQNEKEINDEEEKKEEQVEEVEKKSKSMIPIIAISVLLILLLIGAAFWFLQFNK</sequence>
<keyword evidence="6" id="KW-0812">Transmembrane</keyword>
<dbReference type="PRINTS" id="PR00625">
    <property type="entry name" value="JDOMAIN"/>
</dbReference>
<dbReference type="PROSITE" id="PS50076">
    <property type="entry name" value="DNAJ_2"/>
    <property type="match status" value="1"/>
</dbReference>
<dbReference type="GO" id="GO:0008270">
    <property type="term" value="F:zinc ion binding"/>
    <property type="evidence" value="ECO:0007669"/>
    <property type="project" value="UniProtKB-KW"/>
</dbReference>
<feature type="domain" description="J" evidence="7">
    <location>
        <begin position="9"/>
        <end position="75"/>
    </location>
</feature>
<feature type="compositionally biased region" description="Polar residues" evidence="5">
    <location>
        <begin position="348"/>
        <end position="359"/>
    </location>
</feature>
<dbReference type="PROSITE" id="PS00028">
    <property type="entry name" value="ZINC_FINGER_C2H2_1"/>
    <property type="match status" value="1"/>
</dbReference>
<dbReference type="InterPro" id="IPR051964">
    <property type="entry name" value="Chaperone_stress_response"/>
</dbReference>
<dbReference type="eggNOG" id="KOG0717">
    <property type="taxonomic scope" value="Eukaryota"/>
</dbReference>
<dbReference type="Proteomes" id="UP000001542">
    <property type="component" value="Unassembled WGS sequence"/>
</dbReference>
<feature type="compositionally biased region" description="Acidic residues" evidence="5">
    <location>
        <begin position="485"/>
        <end position="500"/>
    </location>
</feature>
<dbReference type="SUPFAM" id="SSF46565">
    <property type="entry name" value="Chaperone J-domain"/>
    <property type="match status" value="1"/>
</dbReference>
<dbReference type="InterPro" id="IPR018253">
    <property type="entry name" value="DnaJ_domain_CS"/>
</dbReference>
<feature type="transmembrane region" description="Helical" evidence="6">
    <location>
        <begin position="630"/>
        <end position="652"/>
    </location>
</feature>
<feature type="compositionally biased region" description="Acidic residues" evidence="5">
    <location>
        <begin position="583"/>
        <end position="601"/>
    </location>
</feature>
<reference evidence="9" key="1">
    <citation type="submission" date="2006-10" db="EMBL/GenBank/DDBJ databases">
        <authorList>
            <person name="Amadeo P."/>
            <person name="Zhao Q."/>
            <person name="Wortman J."/>
            <person name="Fraser-Liggett C."/>
            <person name="Carlton J."/>
        </authorList>
    </citation>
    <scope>NUCLEOTIDE SEQUENCE</scope>
    <source>
        <strain evidence="9">G3</strain>
    </source>
</reference>
<dbReference type="SMR" id="A2F9G5"/>
<dbReference type="CDD" id="cd06257">
    <property type="entry name" value="DnaJ"/>
    <property type="match status" value="1"/>
</dbReference>
<feature type="compositionally biased region" description="Basic and acidic residues" evidence="5">
    <location>
        <begin position="531"/>
        <end position="540"/>
    </location>
</feature>
<evidence type="ECO:0000259" key="8">
    <source>
        <dbReference type="PROSITE" id="PS50157"/>
    </source>
</evidence>
<dbReference type="VEuPathDB" id="TrichDB:TVAG_413330"/>
<dbReference type="InterPro" id="IPR013087">
    <property type="entry name" value="Znf_C2H2_type"/>
</dbReference>
<dbReference type="OMA" id="ENEILWH"/>
<dbReference type="Pfam" id="PF00226">
    <property type="entry name" value="DnaJ"/>
    <property type="match status" value="1"/>
</dbReference>
<name>A2F9G5_TRIV3</name>
<evidence type="ECO:0000256" key="2">
    <source>
        <dbReference type="ARBA" id="ARBA00022771"/>
    </source>
</evidence>
<protein>
    <submittedName>
        <fullName evidence="9">DnaJ domain containing protein</fullName>
    </submittedName>
</protein>
<dbReference type="GO" id="GO:0005737">
    <property type="term" value="C:cytoplasm"/>
    <property type="evidence" value="ECO:0000318"/>
    <property type="project" value="GO_Central"/>
</dbReference>
<dbReference type="SMART" id="SM00271">
    <property type="entry name" value="DnaJ"/>
    <property type="match status" value="1"/>
</dbReference>
<feature type="compositionally biased region" description="Basic and acidic residues" evidence="5">
    <location>
        <begin position="616"/>
        <end position="626"/>
    </location>
</feature>
<dbReference type="InParanoid" id="A2F9G5"/>
<dbReference type="PANTHER" id="PTHR44029">
    <property type="entry name" value="DNAJ HOMOLOG SUBFAMILY C MEMBER 21"/>
    <property type="match status" value="1"/>
</dbReference>
<dbReference type="InterPro" id="IPR022755">
    <property type="entry name" value="Znf_C2H2_jaz"/>
</dbReference>
<feature type="compositionally biased region" description="Basic residues" evidence="5">
    <location>
        <begin position="513"/>
        <end position="528"/>
    </location>
</feature>
<dbReference type="KEGG" id="tva:4756239"/>
<evidence type="ECO:0000256" key="1">
    <source>
        <dbReference type="ARBA" id="ARBA00022723"/>
    </source>
</evidence>
<dbReference type="VEuPathDB" id="TrichDB:TVAGG3_1043880"/>
<dbReference type="SUPFAM" id="SSF57667">
    <property type="entry name" value="beta-beta-alpha zinc fingers"/>
    <property type="match status" value="1"/>
</dbReference>
<keyword evidence="6" id="KW-1133">Transmembrane helix</keyword>
<evidence type="ECO:0000256" key="4">
    <source>
        <dbReference type="PROSITE-ProRule" id="PRU00042"/>
    </source>
</evidence>
<evidence type="ECO:0000313" key="9">
    <source>
        <dbReference type="EMBL" id="EAX98436.1"/>
    </source>
</evidence>
<dbReference type="InterPro" id="IPR001623">
    <property type="entry name" value="DnaJ_domain"/>
</dbReference>
<reference evidence="9" key="2">
    <citation type="journal article" date="2007" name="Science">
        <title>Draft genome sequence of the sexually transmitted pathogen Trichomonas vaginalis.</title>
        <authorList>
            <person name="Carlton J.M."/>
            <person name="Hirt R.P."/>
            <person name="Silva J.C."/>
            <person name="Delcher A.L."/>
            <person name="Schatz M."/>
            <person name="Zhao Q."/>
            <person name="Wortman J.R."/>
            <person name="Bidwell S.L."/>
            <person name="Alsmark U.C.M."/>
            <person name="Besteiro S."/>
            <person name="Sicheritz-Ponten T."/>
            <person name="Noel C.J."/>
            <person name="Dacks J.B."/>
            <person name="Foster P.G."/>
            <person name="Simillion C."/>
            <person name="Van de Peer Y."/>
            <person name="Miranda-Saavedra D."/>
            <person name="Barton G.J."/>
            <person name="Westrop G.D."/>
            <person name="Mueller S."/>
            <person name="Dessi D."/>
            <person name="Fiori P.L."/>
            <person name="Ren Q."/>
            <person name="Paulsen I."/>
            <person name="Zhang H."/>
            <person name="Bastida-Corcuera F.D."/>
            <person name="Simoes-Barbosa A."/>
            <person name="Brown M.T."/>
            <person name="Hayes R.D."/>
            <person name="Mukherjee M."/>
            <person name="Okumura C.Y."/>
            <person name="Schneider R."/>
            <person name="Smith A.J."/>
            <person name="Vanacova S."/>
            <person name="Villalvazo M."/>
            <person name="Haas B.J."/>
            <person name="Pertea M."/>
            <person name="Feldblyum T.V."/>
            <person name="Utterback T.R."/>
            <person name="Shu C.L."/>
            <person name="Osoegawa K."/>
            <person name="de Jong P.J."/>
            <person name="Hrdy I."/>
            <person name="Horvathova L."/>
            <person name="Zubacova Z."/>
            <person name="Dolezal P."/>
            <person name="Malik S.B."/>
            <person name="Logsdon J.M. Jr."/>
            <person name="Henze K."/>
            <person name="Gupta A."/>
            <person name="Wang C.C."/>
            <person name="Dunne R.L."/>
            <person name="Upcroft J.A."/>
            <person name="Upcroft P."/>
            <person name="White O."/>
            <person name="Salzberg S.L."/>
            <person name="Tang P."/>
            <person name="Chiu C.-H."/>
            <person name="Lee Y.-S."/>
            <person name="Embley T.M."/>
            <person name="Coombs G.H."/>
            <person name="Mottram J.C."/>
            <person name="Tachezy J."/>
            <person name="Fraser-Liggett C.M."/>
            <person name="Johnson P.J."/>
        </authorList>
    </citation>
    <scope>NUCLEOTIDE SEQUENCE [LARGE SCALE GENOMIC DNA]</scope>
    <source>
        <strain evidence="9">G3</strain>
    </source>
</reference>
<dbReference type="OrthoDB" id="376357at2759"/>
<feature type="compositionally biased region" description="Acidic residues" evidence="5">
    <location>
        <begin position="365"/>
        <end position="376"/>
    </location>
</feature>
<proteinExistence type="predicted"/>
<dbReference type="AlphaFoldDB" id="A2F9G5"/>
<dbReference type="PROSITE" id="PS50157">
    <property type="entry name" value="ZINC_FINGER_C2H2_2"/>
    <property type="match status" value="1"/>
</dbReference>
<dbReference type="Pfam" id="PF12171">
    <property type="entry name" value="zf-C2H2_jaz"/>
    <property type="match status" value="1"/>
</dbReference>